<dbReference type="InterPro" id="IPR017972">
    <property type="entry name" value="Cyt_P450_CS"/>
</dbReference>
<dbReference type="GO" id="GO:0020037">
    <property type="term" value="F:heme binding"/>
    <property type="evidence" value="ECO:0007669"/>
    <property type="project" value="InterPro"/>
</dbReference>
<dbReference type="InterPro" id="IPR001128">
    <property type="entry name" value="Cyt_P450"/>
</dbReference>
<accession>R0FSE9</accession>
<dbReference type="PRINTS" id="PR00385">
    <property type="entry name" value="P450"/>
</dbReference>
<dbReference type="Gene3D" id="1.10.630.10">
    <property type="entry name" value="Cytochrome P450"/>
    <property type="match status" value="1"/>
</dbReference>
<evidence type="ECO:0000313" key="10">
    <source>
        <dbReference type="EMBL" id="EOA25762.1"/>
    </source>
</evidence>
<keyword evidence="3 8" id="KW-0349">Heme</keyword>
<dbReference type="AlphaFoldDB" id="R0FSE9"/>
<dbReference type="EMBL" id="KB870809">
    <property type="protein sequence ID" value="EOA25762.1"/>
    <property type="molecule type" value="Genomic_DNA"/>
</dbReference>
<evidence type="ECO:0000256" key="7">
    <source>
        <dbReference type="ARBA" id="ARBA00023033"/>
    </source>
</evidence>
<keyword evidence="7 9" id="KW-0503">Monooxygenase</keyword>
<evidence type="ECO:0000256" key="5">
    <source>
        <dbReference type="ARBA" id="ARBA00023002"/>
    </source>
</evidence>
<dbReference type="InterPro" id="IPR036396">
    <property type="entry name" value="Cyt_P450_sf"/>
</dbReference>
<evidence type="ECO:0000313" key="11">
    <source>
        <dbReference type="Proteomes" id="UP000029121"/>
    </source>
</evidence>
<protein>
    <recommendedName>
        <fullName evidence="12">Cytochrome P450</fullName>
    </recommendedName>
</protein>
<feature type="binding site" description="axial binding residue" evidence="8">
    <location>
        <position position="164"/>
    </location>
    <ligand>
        <name>heme</name>
        <dbReference type="ChEBI" id="CHEBI:30413"/>
    </ligand>
    <ligandPart>
        <name>Fe</name>
        <dbReference type="ChEBI" id="CHEBI:18248"/>
    </ligandPart>
</feature>
<organism evidence="10 11">
    <name type="scientific">Capsella rubella</name>
    <dbReference type="NCBI Taxonomy" id="81985"/>
    <lineage>
        <taxon>Eukaryota</taxon>
        <taxon>Viridiplantae</taxon>
        <taxon>Streptophyta</taxon>
        <taxon>Embryophyta</taxon>
        <taxon>Tracheophyta</taxon>
        <taxon>Spermatophyta</taxon>
        <taxon>Magnoliopsida</taxon>
        <taxon>eudicotyledons</taxon>
        <taxon>Gunneridae</taxon>
        <taxon>Pentapetalae</taxon>
        <taxon>rosids</taxon>
        <taxon>malvids</taxon>
        <taxon>Brassicales</taxon>
        <taxon>Brassicaceae</taxon>
        <taxon>Camelineae</taxon>
        <taxon>Capsella</taxon>
    </lineage>
</organism>
<dbReference type="GO" id="GO:0004497">
    <property type="term" value="F:monooxygenase activity"/>
    <property type="evidence" value="ECO:0007669"/>
    <property type="project" value="UniProtKB-KW"/>
</dbReference>
<proteinExistence type="inferred from homology"/>
<dbReference type="GO" id="GO:0005506">
    <property type="term" value="F:iron ion binding"/>
    <property type="evidence" value="ECO:0007669"/>
    <property type="project" value="InterPro"/>
</dbReference>
<dbReference type="InterPro" id="IPR002401">
    <property type="entry name" value="Cyt_P450_E_grp-I"/>
</dbReference>
<dbReference type="SUPFAM" id="SSF48264">
    <property type="entry name" value="Cytochrome P450"/>
    <property type="match status" value="1"/>
</dbReference>
<dbReference type="eggNOG" id="KOG0157">
    <property type="taxonomic scope" value="Eukaryota"/>
</dbReference>
<evidence type="ECO:0000256" key="6">
    <source>
        <dbReference type="ARBA" id="ARBA00023004"/>
    </source>
</evidence>
<dbReference type="PRINTS" id="PR00463">
    <property type="entry name" value="EP450I"/>
</dbReference>
<name>R0FSE9_9BRAS</name>
<gene>
    <name evidence="10" type="ORF">CARUB_v10019123mg</name>
</gene>
<feature type="non-terminal residue" evidence="10">
    <location>
        <position position="188"/>
    </location>
</feature>
<keyword evidence="5 9" id="KW-0560">Oxidoreductase</keyword>
<comment type="cofactor">
    <cofactor evidence="1 8">
        <name>heme</name>
        <dbReference type="ChEBI" id="CHEBI:30413"/>
    </cofactor>
</comment>
<comment type="similarity">
    <text evidence="2 9">Belongs to the cytochrome P450 family.</text>
</comment>
<keyword evidence="6 8" id="KW-0408">Iron</keyword>
<dbReference type="Proteomes" id="UP000029121">
    <property type="component" value="Unassembled WGS sequence"/>
</dbReference>
<dbReference type="GO" id="GO:0016705">
    <property type="term" value="F:oxidoreductase activity, acting on paired donors, with incorporation or reduction of molecular oxygen"/>
    <property type="evidence" value="ECO:0007669"/>
    <property type="project" value="InterPro"/>
</dbReference>
<dbReference type="PANTHER" id="PTHR24296">
    <property type="entry name" value="CYTOCHROME P450"/>
    <property type="match status" value="1"/>
</dbReference>
<evidence type="ECO:0000256" key="2">
    <source>
        <dbReference type="ARBA" id="ARBA00010617"/>
    </source>
</evidence>
<dbReference type="Pfam" id="PF00067">
    <property type="entry name" value="p450"/>
    <property type="match status" value="1"/>
</dbReference>
<reference evidence="11" key="1">
    <citation type="journal article" date="2013" name="Nat. Genet.">
        <title>The Capsella rubella genome and the genomic consequences of rapid mating system evolution.</title>
        <authorList>
            <person name="Slotte T."/>
            <person name="Hazzouri K.M."/>
            <person name="Agren J.A."/>
            <person name="Koenig D."/>
            <person name="Maumus F."/>
            <person name="Guo Y.L."/>
            <person name="Steige K."/>
            <person name="Platts A.E."/>
            <person name="Escobar J.S."/>
            <person name="Newman L.K."/>
            <person name="Wang W."/>
            <person name="Mandakova T."/>
            <person name="Vello E."/>
            <person name="Smith L.M."/>
            <person name="Henz S.R."/>
            <person name="Steffen J."/>
            <person name="Takuno S."/>
            <person name="Brandvain Y."/>
            <person name="Coop G."/>
            <person name="Andolfatto P."/>
            <person name="Hu T.T."/>
            <person name="Blanchette M."/>
            <person name="Clark R.M."/>
            <person name="Quesneville H."/>
            <person name="Nordborg M."/>
            <person name="Gaut B.S."/>
            <person name="Lysak M.A."/>
            <person name="Jenkins J."/>
            <person name="Grimwood J."/>
            <person name="Chapman J."/>
            <person name="Prochnik S."/>
            <person name="Shu S."/>
            <person name="Rokhsar D."/>
            <person name="Schmutz J."/>
            <person name="Weigel D."/>
            <person name="Wright S.I."/>
        </authorList>
    </citation>
    <scope>NUCLEOTIDE SEQUENCE [LARGE SCALE GENOMIC DNA]</scope>
    <source>
        <strain evidence="11">cv. Monte Gargano</strain>
    </source>
</reference>
<evidence type="ECO:0008006" key="12">
    <source>
        <dbReference type="Google" id="ProtNLM"/>
    </source>
</evidence>
<dbReference type="PROSITE" id="PS00086">
    <property type="entry name" value="CYTOCHROME_P450"/>
    <property type="match status" value="1"/>
</dbReference>
<keyword evidence="4 8" id="KW-0479">Metal-binding</keyword>
<evidence type="ECO:0000256" key="1">
    <source>
        <dbReference type="ARBA" id="ARBA00001971"/>
    </source>
</evidence>
<dbReference type="GO" id="GO:0006629">
    <property type="term" value="P:lipid metabolic process"/>
    <property type="evidence" value="ECO:0007669"/>
    <property type="project" value="UniProtKB-ARBA"/>
</dbReference>
<dbReference type="STRING" id="81985.R0FSE9"/>
<evidence type="ECO:0000256" key="3">
    <source>
        <dbReference type="ARBA" id="ARBA00022617"/>
    </source>
</evidence>
<evidence type="ECO:0000256" key="4">
    <source>
        <dbReference type="ARBA" id="ARBA00022723"/>
    </source>
</evidence>
<evidence type="ECO:0000256" key="8">
    <source>
        <dbReference type="PIRSR" id="PIRSR602401-1"/>
    </source>
</evidence>
<keyword evidence="11" id="KW-1185">Reference proteome</keyword>
<evidence type="ECO:0000256" key="9">
    <source>
        <dbReference type="RuleBase" id="RU000461"/>
    </source>
</evidence>
<sequence>MPTTKYQLLNPINDKFLRDTIIGFLLAGRDTTASALTWFFWLLSENPRVVTKIRQEMDTILPRGSSSGQEKLSYDSMKYLKKLVYLHGTLCETMRLYPPVPVELVSPVKTNVLPSGHKVEANSKIFIFIYALEFKPERWISETGTLRHVPSFKFLAFHGGPRSCLGKQIATNLMKTVVVEILQNFDIK</sequence>